<gene>
    <name evidence="1" type="ORF">BDW02DRAFT_507656</name>
</gene>
<dbReference type="AlphaFoldDB" id="A0A6A5K7G1"/>
<evidence type="ECO:0000313" key="1">
    <source>
        <dbReference type="EMBL" id="KAF1830414.1"/>
    </source>
</evidence>
<proteinExistence type="predicted"/>
<dbReference type="EMBL" id="ML975397">
    <property type="protein sequence ID" value="KAF1830414.1"/>
    <property type="molecule type" value="Genomic_DNA"/>
</dbReference>
<organism evidence="1 2">
    <name type="scientific">Decorospora gaudefroyi</name>
    <dbReference type="NCBI Taxonomy" id="184978"/>
    <lineage>
        <taxon>Eukaryota</taxon>
        <taxon>Fungi</taxon>
        <taxon>Dikarya</taxon>
        <taxon>Ascomycota</taxon>
        <taxon>Pezizomycotina</taxon>
        <taxon>Dothideomycetes</taxon>
        <taxon>Pleosporomycetidae</taxon>
        <taxon>Pleosporales</taxon>
        <taxon>Pleosporineae</taxon>
        <taxon>Pleosporaceae</taxon>
        <taxon>Decorospora</taxon>
    </lineage>
</organism>
<accession>A0A6A5K7G1</accession>
<dbReference type="OrthoDB" id="3943389at2759"/>
<keyword evidence="2" id="KW-1185">Reference proteome</keyword>
<sequence>SFATTLIAPTVTPLPIVTPVQLTTFPPTQQSSPITTGRPYSTLALRLRTSVSCVAAKILTLGPNMHRWPMVTRAQSKMVRLKLE</sequence>
<name>A0A6A5K7G1_9PLEO</name>
<evidence type="ECO:0000313" key="2">
    <source>
        <dbReference type="Proteomes" id="UP000800040"/>
    </source>
</evidence>
<dbReference type="Proteomes" id="UP000800040">
    <property type="component" value="Unassembled WGS sequence"/>
</dbReference>
<reference evidence="1" key="1">
    <citation type="submission" date="2020-01" db="EMBL/GenBank/DDBJ databases">
        <authorList>
            <consortium name="DOE Joint Genome Institute"/>
            <person name="Haridas S."/>
            <person name="Albert R."/>
            <person name="Binder M."/>
            <person name="Bloem J."/>
            <person name="Labutti K."/>
            <person name="Salamov A."/>
            <person name="Andreopoulos B."/>
            <person name="Baker S.E."/>
            <person name="Barry K."/>
            <person name="Bills G."/>
            <person name="Bluhm B.H."/>
            <person name="Cannon C."/>
            <person name="Castanera R."/>
            <person name="Culley D.E."/>
            <person name="Daum C."/>
            <person name="Ezra D."/>
            <person name="Gonzalez J.B."/>
            <person name="Henrissat B."/>
            <person name="Kuo A."/>
            <person name="Liang C."/>
            <person name="Lipzen A."/>
            <person name="Lutzoni F."/>
            <person name="Magnuson J."/>
            <person name="Mondo S."/>
            <person name="Nolan M."/>
            <person name="Ohm R."/>
            <person name="Pangilinan J."/>
            <person name="Park H.-J."/>
            <person name="Ramirez L."/>
            <person name="Alfaro M."/>
            <person name="Sun H."/>
            <person name="Tritt A."/>
            <person name="Yoshinaga Y."/>
            <person name="Zwiers L.-H."/>
            <person name="Turgeon B.G."/>
            <person name="Goodwin S.B."/>
            <person name="Spatafora J.W."/>
            <person name="Crous P.W."/>
            <person name="Grigoriev I.V."/>
        </authorList>
    </citation>
    <scope>NUCLEOTIDE SEQUENCE</scope>
    <source>
        <strain evidence="1">P77</strain>
    </source>
</reference>
<feature type="non-terminal residue" evidence="1">
    <location>
        <position position="1"/>
    </location>
</feature>
<protein>
    <submittedName>
        <fullName evidence="1">Uncharacterized protein</fullName>
    </submittedName>
</protein>